<evidence type="ECO:0000256" key="5">
    <source>
        <dbReference type="ARBA" id="ARBA00022692"/>
    </source>
</evidence>
<feature type="transmembrane region" description="Helical" evidence="8">
    <location>
        <begin position="293"/>
        <end position="312"/>
    </location>
</feature>
<gene>
    <name evidence="9" type="ORF">HZY85_04450</name>
</gene>
<dbReference type="PANTHER" id="PTHR30472:SF27">
    <property type="entry name" value="PETROBACTIN IMPORT SYSTEM PERMEASE PROTEIN YCLN"/>
    <property type="match status" value="1"/>
</dbReference>
<organism evidence="9 10">
    <name type="scientific">Gemelliphila palaticanis</name>
    <dbReference type="NCBI Taxonomy" id="81950"/>
    <lineage>
        <taxon>Bacteria</taxon>
        <taxon>Bacillati</taxon>
        <taxon>Bacillota</taxon>
        <taxon>Bacilli</taxon>
        <taxon>Bacillales</taxon>
        <taxon>Gemellaceae</taxon>
        <taxon>Gemelliphila</taxon>
    </lineage>
</organism>
<sequence length="319" mass="35103">MYKNRYFWVCIFLLLSVFSLTIGVEDFNLLGALSGSKEDLHLLLVSRLPRLISIIVTASILSINGLVMQTMSNNKFVSPSTTGIMDWCKLGVLVVLLFFQQAPIFLKILVALVFGLIGSFLFMKLIKIIGTKDNLLLPLIGIMLGGIVGSISTFFAYKFEILQNISAWLQGNFSLISKGNYEILYFGIPFLIVVYLYANLFTISGLGENITVGLGLDHNKILSLGMMLISATTAIVVVTIGSIPFIGLIIPNIISIIKGDNLKSTIFDTALLGSYFLLICDLMGRLIYMPYEIPISVIVGVLGSVVFLLILFKGKKYAR</sequence>
<evidence type="ECO:0000256" key="6">
    <source>
        <dbReference type="ARBA" id="ARBA00022989"/>
    </source>
</evidence>
<dbReference type="PANTHER" id="PTHR30472">
    <property type="entry name" value="FERRIC ENTEROBACTIN TRANSPORT SYSTEM PERMEASE PROTEIN"/>
    <property type="match status" value="1"/>
</dbReference>
<keyword evidence="4" id="KW-1003">Cell membrane</keyword>
<evidence type="ECO:0000313" key="10">
    <source>
        <dbReference type="Proteomes" id="UP000531840"/>
    </source>
</evidence>
<evidence type="ECO:0000313" key="9">
    <source>
        <dbReference type="EMBL" id="NYS47445.1"/>
    </source>
</evidence>
<keyword evidence="5 8" id="KW-0812">Transmembrane</keyword>
<evidence type="ECO:0000256" key="4">
    <source>
        <dbReference type="ARBA" id="ARBA00022475"/>
    </source>
</evidence>
<feature type="transmembrane region" description="Helical" evidence="8">
    <location>
        <begin position="221"/>
        <end position="254"/>
    </location>
</feature>
<dbReference type="InterPro" id="IPR000522">
    <property type="entry name" value="ABC_transptr_permease_BtuC"/>
</dbReference>
<dbReference type="EMBL" id="JACBYF010000006">
    <property type="protein sequence ID" value="NYS47445.1"/>
    <property type="molecule type" value="Genomic_DNA"/>
</dbReference>
<comment type="similarity">
    <text evidence="2">Belongs to the binding-protein-dependent transport system permease family. FecCD subfamily.</text>
</comment>
<evidence type="ECO:0000256" key="3">
    <source>
        <dbReference type="ARBA" id="ARBA00022448"/>
    </source>
</evidence>
<dbReference type="Proteomes" id="UP000531840">
    <property type="component" value="Unassembled WGS sequence"/>
</dbReference>
<dbReference type="Pfam" id="PF01032">
    <property type="entry name" value="FecCD"/>
    <property type="match status" value="1"/>
</dbReference>
<feature type="transmembrane region" description="Helical" evidence="8">
    <location>
        <begin position="183"/>
        <end position="201"/>
    </location>
</feature>
<feature type="transmembrane region" description="Helical" evidence="8">
    <location>
        <begin position="104"/>
        <end position="123"/>
    </location>
</feature>
<dbReference type="InterPro" id="IPR037294">
    <property type="entry name" value="ABC_BtuC-like"/>
</dbReference>
<evidence type="ECO:0000256" key="1">
    <source>
        <dbReference type="ARBA" id="ARBA00004651"/>
    </source>
</evidence>
<comment type="caution">
    <text evidence="9">The sequence shown here is derived from an EMBL/GenBank/DDBJ whole genome shotgun (WGS) entry which is preliminary data.</text>
</comment>
<protein>
    <submittedName>
        <fullName evidence="9">Iron chelate uptake ABC transporter family permease subunit</fullName>
    </submittedName>
</protein>
<evidence type="ECO:0000256" key="7">
    <source>
        <dbReference type="ARBA" id="ARBA00023136"/>
    </source>
</evidence>
<keyword evidence="7 8" id="KW-0472">Membrane</keyword>
<feature type="transmembrane region" description="Helical" evidence="8">
    <location>
        <begin position="266"/>
        <end position="287"/>
    </location>
</feature>
<accession>A0ABX2SYW4</accession>
<feature type="transmembrane region" description="Helical" evidence="8">
    <location>
        <begin position="47"/>
        <end position="67"/>
    </location>
</feature>
<keyword evidence="3" id="KW-0813">Transport</keyword>
<comment type="subcellular location">
    <subcellularLocation>
        <location evidence="1">Cell membrane</location>
        <topology evidence="1">Multi-pass membrane protein</topology>
    </subcellularLocation>
</comment>
<dbReference type="Gene3D" id="1.10.3470.10">
    <property type="entry name" value="ABC transporter involved in vitamin B12 uptake, BtuC"/>
    <property type="match status" value="1"/>
</dbReference>
<reference evidence="9 10" key="1">
    <citation type="submission" date="2020-07" db="EMBL/GenBank/DDBJ databases">
        <title>MOT database genomes.</title>
        <authorList>
            <person name="Joseph S."/>
            <person name="Aduse-Opoku J."/>
            <person name="Hashim A."/>
            <person name="Wade W."/>
            <person name="Curtis M."/>
        </authorList>
    </citation>
    <scope>NUCLEOTIDE SEQUENCE [LARGE SCALE GENOMIC DNA]</scope>
    <source>
        <strain evidence="9 10">CIP 106318</strain>
    </source>
</reference>
<keyword evidence="6 8" id="KW-1133">Transmembrane helix</keyword>
<evidence type="ECO:0000256" key="2">
    <source>
        <dbReference type="ARBA" id="ARBA00007935"/>
    </source>
</evidence>
<name>A0ABX2SYW4_9BACL</name>
<dbReference type="CDD" id="cd06550">
    <property type="entry name" value="TM_ABC_iron-siderophores_like"/>
    <property type="match status" value="1"/>
</dbReference>
<feature type="transmembrane region" description="Helical" evidence="8">
    <location>
        <begin position="135"/>
        <end position="155"/>
    </location>
</feature>
<proteinExistence type="inferred from homology"/>
<evidence type="ECO:0000256" key="8">
    <source>
        <dbReference type="SAM" id="Phobius"/>
    </source>
</evidence>
<dbReference type="SUPFAM" id="SSF81345">
    <property type="entry name" value="ABC transporter involved in vitamin B12 uptake, BtuC"/>
    <property type="match status" value="1"/>
</dbReference>
<keyword evidence="10" id="KW-1185">Reference proteome</keyword>